<proteinExistence type="inferred from homology"/>
<evidence type="ECO:0000256" key="5">
    <source>
        <dbReference type="SAM" id="MobiDB-lite"/>
    </source>
</evidence>
<gene>
    <name evidence="7" type="ORF">HGUI_00976</name>
</gene>
<dbReference type="PANTHER" id="PTHR12606">
    <property type="entry name" value="SENTRIN/SUMO-SPECIFIC PROTEASE"/>
    <property type="match status" value="1"/>
</dbReference>
<feature type="domain" description="Ubiquitin-like protease family profile" evidence="6">
    <location>
        <begin position="281"/>
        <end position="440"/>
    </location>
</feature>
<dbReference type="InterPro" id="IPR038765">
    <property type="entry name" value="Papain-like_cys_pep_sf"/>
</dbReference>
<sequence length="471" mass="55199">MNLTVSQIDKMGNVYSSFKNPHEGNPKQSLLSRIFNYIIPHTEITHTRTCSSRSSSRTSSRTPSSISSPVMDTFTPREFKKQKRPFSSVFFNSNDNSKRRKISVKKKDDIQNLQIKLSANNININNDSLNFKFVDKSNLGNCNNKSSTDHWKKLQLLNEKRYNEIPALRKNIQSSSFNKEFHDYDDDLIILKERKIPVYEKLNNKYRDRLVFDSSYFESLYQQFLISSERQKEARIKYLEELQNPKKSLIPELTDEERREIIHMFKKNSSSNPRISNRFKLSIYLRDLQTLAPTKWLNSSVIEYFLKVIEDENPKIVSFSPFFITKLSESGYTAVKRWMKMKKKNINDVHKILVPINVNRNHWVCSMIDLQKNKIFYLDSLCSTKNSPIAFRFMQRLKDYVIQESGGSLGKDLEMIHLESPQQSNGYDCGIFTLMNLLQLANDEAIVMNQTNANDFRFHVANEILKQRIDI</sequence>
<dbReference type="PANTHER" id="PTHR12606:SF141">
    <property type="entry name" value="GH15225P-RELATED"/>
    <property type="match status" value="1"/>
</dbReference>
<name>A0A1L0AXG4_9ASCO</name>
<evidence type="ECO:0000256" key="1">
    <source>
        <dbReference type="ARBA" id="ARBA00005234"/>
    </source>
</evidence>
<feature type="compositionally biased region" description="Low complexity" evidence="5">
    <location>
        <begin position="47"/>
        <end position="68"/>
    </location>
</feature>
<accession>A0A1L0AXG4</accession>
<dbReference type="PROSITE" id="PS50600">
    <property type="entry name" value="ULP_PROTEASE"/>
    <property type="match status" value="1"/>
</dbReference>
<evidence type="ECO:0000313" key="7">
    <source>
        <dbReference type="EMBL" id="SGZ38776.1"/>
    </source>
</evidence>
<dbReference type="AlphaFoldDB" id="A0A1L0AXG4"/>
<evidence type="ECO:0000256" key="2">
    <source>
        <dbReference type="ARBA" id="ARBA00022670"/>
    </source>
</evidence>
<dbReference type="FunFam" id="3.30.310.130:FF:000008">
    <property type="entry name" value="Ubiquitin-like-specific protease 1"/>
    <property type="match status" value="1"/>
</dbReference>
<dbReference type="SUPFAM" id="SSF54001">
    <property type="entry name" value="Cysteine proteinases"/>
    <property type="match status" value="1"/>
</dbReference>
<evidence type="ECO:0000313" key="8">
    <source>
        <dbReference type="Proteomes" id="UP000183365"/>
    </source>
</evidence>
<reference evidence="8" key="1">
    <citation type="submission" date="2016-11" db="EMBL/GenBank/DDBJ databases">
        <authorList>
            <person name="Guldener U."/>
        </authorList>
    </citation>
    <scope>NUCLEOTIDE SEQUENCE [LARGE SCALE GENOMIC DNA]</scope>
</reference>
<dbReference type="InterPro" id="IPR003653">
    <property type="entry name" value="Peptidase_C48_C"/>
</dbReference>
<dbReference type="GO" id="GO:0005634">
    <property type="term" value="C:nucleus"/>
    <property type="evidence" value="ECO:0007669"/>
    <property type="project" value="TreeGrafter"/>
</dbReference>
<evidence type="ECO:0000256" key="3">
    <source>
        <dbReference type="ARBA" id="ARBA00022801"/>
    </source>
</evidence>
<dbReference type="GO" id="GO:0006508">
    <property type="term" value="P:proteolysis"/>
    <property type="evidence" value="ECO:0007669"/>
    <property type="project" value="UniProtKB-KW"/>
</dbReference>
<comment type="similarity">
    <text evidence="1">Belongs to the peptidase C48 family.</text>
</comment>
<evidence type="ECO:0000259" key="6">
    <source>
        <dbReference type="PROSITE" id="PS50600"/>
    </source>
</evidence>
<dbReference type="EMBL" id="FQNF01000012">
    <property type="protein sequence ID" value="SGZ38776.1"/>
    <property type="molecule type" value="Genomic_DNA"/>
</dbReference>
<evidence type="ECO:0000256" key="4">
    <source>
        <dbReference type="ARBA" id="ARBA00022807"/>
    </source>
</evidence>
<keyword evidence="2" id="KW-0645">Protease</keyword>
<protein>
    <recommendedName>
        <fullName evidence="6">Ubiquitin-like protease family profile domain-containing protein</fullName>
    </recommendedName>
</protein>
<organism evidence="7 8">
    <name type="scientific">Hanseniaspora guilliermondii</name>
    <dbReference type="NCBI Taxonomy" id="56406"/>
    <lineage>
        <taxon>Eukaryota</taxon>
        <taxon>Fungi</taxon>
        <taxon>Dikarya</taxon>
        <taxon>Ascomycota</taxon>
        <taxon>Saccharomycotina</taxon>
        <taxon>Saccharomycetes</taxon>
        <taxon>Saccharomycodales</taxon>
        <taxon>Saccharomycodaceae</taxon>
        <taxon>Hanseniaspora</taxon>
    </lineage>
</organism>
<dbReference type="Proteomes" id="UP000183365">
    <property type="component" value="Unassembled WGS sequence"/>
</dbReference>
<dbReference type="OrthoDB" id="3972426at2759"/>
<dbReference type="GO" id="GO:0016929">
    <property type="term" value="F:deSUMOylase activity"/>
    <property type="evidence" value="ECO:0007669"/>
    <property type="project" value="TreeGrafter"/>
</dbReference>
<dbReference type="Gene3D" id="1.10.418.20">
    <property type="match status" value="1"/>
</dbReference>
<keyword evidence="8" id="KW-1185">Reference proteome</keyword>
<dbReference type="VEuPathDB" id="FungiDB:HGUI_00976"/>
<dbReference type="GO" id="GO:0016926">
    <property type="term" value="P:protein desumoylation"/>
    <property type="evidence" value="ECO:0007669"/>
    <property type="project" value="TreeGrafter"/>
</dbReference>
<keyword evidence="4" id="KW-0788">Thiol protease</keyword>
<dbReference type="Pfam" id="PF02902">
    <property type="entry name" value="Peptidase_C48"/>
    <property type="match status" value="1"/>
</dbReference>
<feature type="region of interest" description="Disordered" evidence="5">
    <location>
        <begin position="46"/>
        <end position="74"/>
    </location>
</feature>
<keyword evidence="3" id="KW-0378">Hydrolase</keyword>
<dbReference type="Gene3D" id="3.30.310.130">
    <property type="entry name" value="Ubiquitin-related"/>
    <property type="match status" value="1"/>
</dbReference>